<reference evidence="3" key="1">
    <citation type="journal article" date="2020" name="Stud. Mycol.">
        <title>101 Dothideomycetes genomes: a test case for predicting lifestyles and emergence of pathogens.</title>
        <authorList>
            <person name="Haridas S."/>
            <person name="Albert R."/>
            <person name="Binder M."/>
            <person name="Bloem J."/>
            <person name="Labutti K."/>
            <person name="Salamov A."/>
            <person name="Andreopoulos B."/>
            <person name="Baker S."/>
            <person name="Barry K."/>
            <person name="Bills G."/>
            <person name="Bluhm B."/>
            <person name="Cannon C."/>
            <person name="Castanera R."/>
            <person name="Culley D."/>
            <person name="Daum C."/>
            <person name="Ezra D."/>
            <person name="Gonzalez J."/>
            <person name="Henrissat B."/>
            <person name="Kuo A."/>
            <person name="Liang C."/>
            <person name="Lipzen A."/>
            <person name="Lutzoni F."/>
            <person name="Magnuson J."/>
            <person name="Mondo S."/>
            <person name="Nolan M."/>
            <person name="Ohm R."/>
            <person name="Pangilinan J."/>
            <person name="Park H.-J."/>
            <person name="Ramirez L."/>
            <person name="Alfaro M."/>
            <person name="Sun H."/>
            <person name="Tritt A."/>
            <person name="Yoshinaga Y."/>
            <person name="Zwiers L.-H."/>
            <person name="Turgeon B."/>
            <person name="Goodwin S."/>
            <person name="Spatafora J."/>
            <person name="Crous P."/>
            <person name="Grigoriev I."/>
        </authorList>
    </citation>
    <scope>NUCLEOTIDE SEQUENCE</scope>
    <source>
        <strain evidence="3">ATCC 36951</strain>
    </source>
</reference>
<dbReference type="Pfam" id="PF07110">
    <property type="entry name" value="EthD"/>
    <property type="match status" value="1"/>
</dbReference>
<evidence type="ECO:0000256" key="1">
    <source>
        <dbReference type="ARBA" id="ARBA00005986"/>
    </source>
</evidence>
<dbReference type="SUPFAM" id="SSF54909">
    <property type="entry name" value="Dimeric alpha+beta barrel"/>
    <property type="match status" value="1"/>
</dbReference>
<accession>A0A6A6CZL0</accession>
<comment type="similarity">
    <text evidence="1">Belongs to the tpcK family.</text>
</comment>
<sequence length="133" mass="15438">MGSLPTEPQRLLAWTIYIKKPAHQSQEDHHAHVSNINTPLTTPFLKKYGIVRYTVKHNDASILPLRQQLMAGMPDDSILDYDCVLEMIVRDIECIQRMQKDEEFVRECLSDHGNFADMKLCKGSLMWIEEFAF</sequence>
<dbReference type="Gene3D" id="3.30.70.100">
    <property type="match status" value="1"/>
</dbReference>
<protein>
    <recommendedName>
        <fullName evidence="2">EthD domain-containing protein</fullName>
    </recommendedName>
</protein>
<dbReference type="GeneID" id="54556969"/>
<dbReference type="InterPro" id="IPR009799">
    <property type="entry name" value="EthD_dom"/>
</dbReference>
<feature type="domain" description="EthD" evidence="2">
    <location>
        <begin position="24"/>
        <end position="118"/>
    </location>
</feature>
<dbReference type="RefSeq" id="XP_033673566.1">
    <property type="nucleotide sequence ID" value="XM_033803697.1"/>
</dbReference>
<evidence type="ECO:0000259" key="2">
    <source>
        <dbReference type="Pfam" id="PF07110"/>
    </source>
</evidence>
<dbReference type="Proteomes" id="UP000799537">
    <property type="component" value="Unassembled WGS sequence"/>
</dbReference>
<dbReference type="InterPro" id="IPR011008">
    <property type="entry name" value="Dimeric_a/b-barrel"/>
</dbReference>
<evidence type="ECO:0000313" key="3">
    <source>
        <dbReference type="EMBL" id="KAF2172677.1"/>
    </source>
</evidence>
<dbReference type="EMBL" id="ML993580">
    <property type="protein sequence ID" value="KAF2172677.1"/>
    <property type="molecule type" value="Genomic_DNA"/>
</dbReference>
<proteinExistence type="inferred from homology"/>
<dbReference type="GO" id="GO:0016491">
    <property type="term" value="F:oxidoreductase activity"/>
    <property type="evidence" value="ECO:0007669"/>
    <property type="project" value="InterPro"/>
</dbReference>
<name>A0A6A6CZL0_ZASCE</name>
<dbReference type="AlphaFoldDB" id="A0A6A6CZL0"/>
<keyword evidence="4" id="KW-1185">Reference proteome</keyword>
<gene>
    <name evidence="3" type="ORF">M409DRAFT_16639</name>
</gene>
<organism evidence="3 4">
    <name type="scientific">Zasmidium cellare ATCC 36951</name>
    <dbReference type="NCBI Taxonomy" id="1080233"/>
    <lineage>
        <taxon>Eukaryota</taxon>
        <taxon>Fungi</taxon>
        <taxon>Dikarya</taxon>
        <taxon>Ascomycota</taxon>
        <taxon>Pezizomycotina</taxon>
        <taxon>Dothideomycetes</taxon>
        <taxon>Dothideomycetidae</taxon>
        <taxon>Mycosphaerellales</taxon>
        <taxon>Mycosphaerellaceae</taxon>
        <taxon>Zasmidium</taxon>
    </lineage>
</organism>
<evidence type="ECO:0000313" key="4">
    <source>
        <dbReference type="Proteomes" id="UP000799537"/>
    </source>
</evidence>
<dbReference type="OrthoDB" id="3183782at2759"/>